<keyword evidence="3" id="KW-0808">Transferase</keyword>
<dbReference type="PIRSF" id="PIRSF000774">
    <property type="entry name" value="RpoN"/>
    <property type="match status" value="1"/>
</dbReference>
<dbReference type="EMBL" id="JAAEJV010000009">
    <property type="protein sequence ID" value="MBF5059030.1"/>
    <property type="molecule type" value="Genomic_DNA"/>
</dbReference>
<dbReference type="Gene3D" id="1.10.10.60">
    <property type="entry name" value="Homeodomain-like"/>
    <property type="match status" value="1"/>
</dbReference>
<dbReference type="Pfam" id="PF00309">
    <property type="entry name" value="Sigma54_AID"/>
    <property type="match status" value="1"/>
</dbReference>
<evidence type="ECO:0000256" key="3">
    <source>
        <dbReference type="ARBA" id="ARBA00022679"/>
    </source>
</evidence>
<dbReference type="InterPro" id="IPR007634">
    <property type="entry name" value="RNA_pol_sigma_54_DNA-bd"/>
</dbReference>
<dbReference type="InterPro" id="IPR000394">
    <property type="entry name" value="RNA_pol_sigma_54"/>
</dbReference>
<name>A0ABS0AY12_9BACT</name>
<evidence type="ECO:0000259" key="10">
    <source>
        <dbReference type="Pfam" id="PF04963"/>
    </source>
</evidence>
<gene>
    <name evidence="11" type="ORF">NEPTK9_000535</name>
</gene>
<dbReference type="InterPro" id="IPR038709">
    <property type="entry name" value="RpoN_core-bd_sf"/>
</dbReference>
<evidence type="ECO:0000256" key="5">
    <source>
        <dbReference type="ARBA" id="ARBA00023015"/>
    </source>
</evidence>
<dbReference type="Proteomes" id="UP001194714">
    <property type="component" value="Unassembled WGS sequence"/>
</dbReference>
<dbReference type="Pfam" id="PF04963">
    <property type="entry name" value="Sigma54_CBD"/>
    <property type="match status" value="1"/>
</dbReference>
<comment type="similarity">
    <text evidence="1">Belongs to the sigma-54 factor family.</text>
</comment>
<dbReference type="Gene3D" id="1.10.10.1330">
    <property type="entry name" value="RNA polymerase sigma-54 factor, core-binding domain"/>
    <property type="match status" value="1"/>
</dbReference>
<reference evidence="11 12" key="1">
    <citation type="submission" date="2020-01" db="EMBL/GenBank/DDBJ databases">
        <title>Draft genome sequence of Cand. Neptunochlamydia vexilliferae K9.</title>
        <authorList>
            <person name="Schulz F."/>
            <person name="Koestlbacher S."/>
            <person name="Wascher F."/>
            <person name="Pizzetti I."/>
            <person name="Horn M."/>
        </authorList>
    </citation>
    <scope>NUCLEOTIDE SEQUENCE [LARGE SCALE GENOMIC DNA]</scope>
    <source>
        <strain evidence="11 12">K9</strain>
    </source>
</reference>
<dbReference type="PANTHER" id="PTHR32248">
    <property type="entry name" value="RNA POLYMERASE SIGMA-54 FACTOR"/>
    <property type="match status" value="1"/>
</dbReference>
<dbReference type="RefSeq" id="WP_194847330.1">
    <property type="nucleotide sequence ID" value="NZ_JAAEJV010000009.1"/>
</dbReference>
<proteinExistence type="inferred from homology"/>
<keyword evidence="2" id="KW-0240">DNA-directed RNA polymerase</keyword>
<feature type="domain" description="RNA polymerase sigma factor 54 DNA-binding" evidence="9">
    <location>
        <begin position="237"/>
        <end position="379"/>
    </location>
</feature>
<comment type="caution">
    <text evidence="11">The sequence shown here is derived from an EMBL/GenBank/DDBJ whole genome shotgun (WGS) entry which is preliminary data.</text>
</comment>
<evidence type="ECO:0000313" key="11">
    <source>
        <dbReference type="EMBL" id="MBF5059030.1"/>
    </source>
</evidence>
<evidence type="ECO:0000259" key="9">
    <source>
        <dbReference type="Pfam" id="PF04552"/>
    </source>
</evidence>
<sequence>MDLRQSVKQEGRLIISPAMEQAFHVLAMPTLELTDWLEREVDQNPLLEMKELPPSEFNPSLIKDEPTLYEYLLGEIPLHFETDEEKEKAQLIAGSLDRNGFLTLSEKELEGLKTVLKKFHQIEPLGLGARNTQEALLIQLAGKEKSGPYRIVKNHYEDLLHKRWAVIAKRLNLTLKEVKELVIKELRPLNPFPGRQFHQEVNPFLAADITIQKEEETWGVEVHLPSLQISPSTEAMKGYLTGAKWLMRNLDQRKRTLEKIALYLLKTQRDYFEGITDTPTPMTMCSVAKALDLSESTITRAISHKAAATPCGLLKLRDFFNPNQDVKHLLLQLIAKEKEPLSDQALSQELQAQGIQCARRTVAKYRKELRIEPASLRKRSIQP</sequence>
<organism evidence="11 12">
    <name type="scientific">Candidatus Neptunichlamydia vexilliferae</name>
    <dbReference type="NCBI Taxonomy" id="1651774"/>
    <lineage>
        <taxon>Bacteria</taxon>
        <taxon>Pseudomonadati</taxon>
        <taxon>Chlamydiota</taxon>
        <taxon>Chlamydiia</taxon>
        <taxon>Parachlamydiales</taxon>
        <taxon>Simkaniaceae</taxon>
        <taxon>Candidatus Neptunichlamydia</taxon>
    </lineage>
</organism>
<evidence type="ECO:0000313" key="12">
    <source>
        <dbReference type="Proteomes" id="UP001194714"/>
    </source>
</evidence>
<dbReference type="InterPro" id="IPR007046">
    <property type="entry name" value="RNA_pol_sigma_54_core-bd"/>
</dbReference>
<evidence type="ECO:0000256" key="6">
    <source>
        <dbReference type="ARBA" id="ARBA00023082"/>
    </source>
</evidence>
<dbReference type="PROSITE" id="PS00718">
    <property type="entry name" value="SIGMA54_2"/>
    <property type="match status" value="1"/>
</dbReference>
<keyword evidence="12" id="KW-1185">Reference proteome</keyword>
<keyword evidence="7" id="KW-0238">DNA-binding</keyword>
<keyword evidence="6" id="KW-0731">Sigma factor</keyword>
<dbReference type="PROSITE" id="PS50044">
    <property type="entry name" value="SIGMA54_3"/>
    <property type="match status" value="1"/>
</dbReference>
<evidence type="ECO:0000256" key="4">
    <source>
        <dbReference type="ARBA" id="ARBA00022695"/>
    </source>
</evidence>
<dbReference type="PANTHER" id="PTHR32248:SF4">
    <property type="entry name" value="RNA POLYMERASE SIGMA-54 FACTOR"/>
    <property type="match status" value="1"/>
</dbReference>
<dbReference type="PRINTS" id="PR00045">
    <property type="entry name" value="SIGMA54FCT"/>
</dbReference>
<protein>
    <submittedName>
        <fullName evidence="11">RNA polymerase sigma-54 factor</fullName>
    </submittedName>
</protein>
<keyword evidence="4" id="KW-0548">Nucleotidyltransferase</keyword>
<evidence type="ECO:0000256" key="7">
    <source>
        <dbReference type="ARBA" id="ARBA00023125"/>
    </source>
</evidence>
<feature type="domain" description="RNA polymerase sigma factor 54 core-binding" evidence="10">
    <location>
        <begin position="61"/>
        <end position="229"/>
    </location>
</feature>
<evidence type="ECO:0000256" key="8">
    <source>
        <dbReference type="ARBA" id="ARBA00023163"/>
    </source>
</evidence>
<evidence type="ECO:0000256" key="1">
    <source>
        <dbReference type="ARBA" id="ARBA00008798"/>
    </source>
</evidence>
<evidence type="ECO:0000256" key="2">
    <source>
        <dbReference type="ARBA" id="ARBA00022478"/>
    </source>
</evidence>
<keyword evidence="8" id="KW-0804">Transcription</keyword>
<dbReference type="Pfam" id="PF04552">
    <property type="entry name" value="Sigma54_DBD"/>
    <property type="match status" value="1"/>
</dbReference>
<accession>A0ABS0AY12</accession>
<keyword evidence="5" id="KW-0805">Transcription regulation</keyword>